<reference evidence="1 2" key="1">
    <citation type="submission" date="2020-09" db="EMBL/GenBank/DDBJ databases">
        <title>Complete genomes of bradyrhizobia occurring on native shrubby legumes in Australia.</title>
        <authorList>
            <person name="Lafay B."/>
        </authorList>
    </citation>
    <scope>NUCLEOTIDE SEQUENCE [LARGE SCALE GENOMIC DNA]</scope>
    <source>
        <strain evidence="1 2">BDV5040</strain>
    </source>
</reference>
<dbReference type="KEGG" id="bcou:IC761_18680"/>
<evidence type="ECO:0000313" key="2">
    <source>
        <dbReference type="Proteomes" id="UP000594621"/>
    </source>
</evidence>
<keyword evidence="2" id="KW-1185">Reference proteome</keyword>
<dbReference type="RefSeq" id="WP_195798124.1">
    <property type="nucleotide sequence ID" value="NZ_CP061379.1"/>
</dbReference>
<accession>A0A7S9GXB7</accession>
<sequence length="46" mass="5156">MGTRDVILTDARAPVTFTTQSIRERKDVVKVGLNDRFNLAQPVVAR</sequence>
<dbReference type="EMBL" id="CP061379">
    <property type="protein sequence ID" value="QPF88570.1"/>
    <property type="molecule type" value="Genomic_DNA"/>
</dbReference>
<gene>
    <name evidence="1" type="ORF">IC761_18680</name>
</gene>
<proteinExistence type="predicted"/>
<evidence type="ECO:0000313" key="1">
    <source>
        <dbReference type="EMBL" id="QPF88570.1"/>
    </source>
</evidence>
<protein>
    <submittedName>
        <fullName evidence="1">Uncharacterized protein</fullName>
    </submittedName>
</protein>
<dbReference type="Proteomes" id="UP000594621">
    <property type="component" value="Chromosome"/>
</dbReference>
<name>A0A7S9GXB7_9BRAD</name>
<dbReference type="AlphaFoldDB" id="A0A7S9GXB7"/>
<organism evidence="1 2">
    <name type="scientific">Bradyrhizobium commune</name>
    <dbReference type="NCBI Taxonomy" id="83627"/>
    <lineage>
        <taxon>Bacteria</taxon>
        <taxon>Pseudomonadati</taxon>
        <taxon>Pseudomonadota</taxon>
        <taxon>Alphaproteobacteria</taxon>
        <taxon>Hyphomicrobiales</taxon>
        <taxon>Nitrobacteraceae</taxon>
        <taxon>Bradyrhizobium</taxon>
    </lineage>
</organism>